<dbReference type="Gene3D" id="3.40.50.620">
    <property type="entry name" value="HUPs"/>
    <property type="match status" value="1"/>
</dbReference>
<dbReference type="RefSeq" id="WP_105216934.1">
    <property type="nucleotide sequence ID" value="NZ_CP027062.1"/>
</dbReference>
<dbReference type="GO" id="GO:0005524">
    <property type="term" value="F:ATP binding"/>
    <property type="evidence" value="ECO:0007669"/>
    <property type="project" value="UniProtKB-UniRule"/>
</dbReference>
<keyword evidence="11" id="KW-1185">Reference proteome</keyword>
<comment type="subcellular location">
    <subcellularLocation>
        <location evidence="1 8">Cytoplasm</location>
    </subcellularLocation>
</comment>
<protein>
    <recommendedName>
        <fullName evidence="8">tRNA(Ile)-lysidine synthase</fullName>
        <ecNumber evidence="8">6.3.4.19</ecNumber>
    </recommendedName>
    <alternativeName>
        <fullName evidence="8">tRNA(Ile)-2-lysyl-cytidine synthase</fullName>
    </alternativeName>
    <alternativeName>
        <fullName evidence="8">tRNA(Ile)-lysidine synthetase</fullName>
    </alternativeName>
</protein>
<evidence type="ECO:0000256" key="7">
    <source>
        <dbReference type="ARBA" id="ARBA00048539"/>
    </source>
</evidence>
<dbReference type="AlphaFoldDB" id="A0A2S0HYR4"/>
<name>A0A2S0HYR4_9FLAO</name>
<evidence type="ECO:0000256" key="5">
    <source>
        <dbReference type="ARBA" id="ARBA00022741"/>
    </source>
</evidence>
<feature type="domain" description="Lysidine-tRNA(Ile) synthetase C-terminal" evidence="9">
    <location>
        <begin position="360"/>
        <end position="432"/>
    </location>
</feature>
<dbReference type="Proteomes" id="UP000238442">
    <property type="component" value="Chromosome"/>
</dbReference>
<comment type="similarity">
    <text evidence="8">Belongs to the tRNA(Ile)-lysidine synthase family.</text>
</comment>
<keyword evidence="3 8" id="KW-0436">Ligase</keyword>
<dbReference type="Pfam" id="PF01171">
    <property type="entry name" value="ATP_bind_3"/>
    <property type="match status" value="1"/>
</dbReference>
<dbReference type="InterPro" id="IPR012795">
    <property type="entry name" value="tRNA_Ile_lys_synt_N"/>
</dbReference>
<keyword evidence="6 8" id="KW-0067">ATP-binding</keyword>
<dbReference type="SUPFAM" id="SSF56037">
    <property type="entry name" value="PheT/TilS domain"/>
    <property type="match status" value="1"/>
</dbReference>
<dbReference type="NCBIfam" id="TIGR02432">
    <property type="entry name" value="lysidine_TilS_N"/>
    <property type="match status" value="1"/>
</dbReference>
<dbReference type="InterPro" id="IPR012094">
    <property type="entry name" value="tRNA_Ile_lys_synt"/>
</dbReference>
<keyword evidence="5 8" id="KW-0547">Nucleotide-binding</keyword>
<evidence type="ECO:0000256" key="3">
    <source>
        <dbReference type="ARBA" id="ARBA00022598"/>
    </source>
</evidence>
<dbReference type="SMART" id="SM00977">
    <property type="entry name" value="TilS_C"/>
    <property type="match status" value="1"/>
</dbReference>
<evidence type="ECO:0000256" key="4">
    <source>
        <dbReference type="ARBA" id="ARBA00022694"/>
    </source>
</evidence>
<dbReference type="EMBL" id="CP027062">
    <property type="protein sequence ID" value="AVI51694.1"/>
    <property type="molecule type" value="Genomic_DNA"/>
</dbReference>
<feature type="binding site" evidence="8">
    <location>
        <begin position="26"/>
        <end position="31"/>
    </location>
    <ligand>
        <name>ATP</name>
        <dbReference type="ChEBI" id="CHEBI:30616"/>
    </ligand>
</feature>
<evidence type="ECO:0000256" key="2">
    <source>
        <dbReference type="ARBA" id="ARBA00022490"/>
    </source>
</evidence>
<evidence type="ECO:0000256" key="8">
    <source>
        <dbReference type="HAMAP-Rule" id="MF_01161"/>
    </source>
</evidence>
<dbReference type="NCBIfam" id="TIGR02433">
    <property type="entry name" value="lysidine_TilS_C"/>
    <property type="match status" value="1"/>
</dbReference>
<dbReference type="Pfam" id="PF11734">
    <property type="entry name" value="TilS_C"/>
    <property type="match status" value="1"/>
</dbReference>
<gene>
    <name evidence="8 10" type="primary">tilS</name>
    <name evidence="10" type="ORF">C5O00_11185</name>
</gene>
<dbReference type="InterPro" id="IPR012796">
    <property type="entry name" value="Lysidine-tRNA-synth_C"/>
</dbReference>
<evidence type="ECO:0000313" key="10">
    <source>
        <dbReference type="EMBL" id="AVI51694.1"/>
    </source>
</evidence>
<dbReference type="OrthoDB" id="9807403at2"/>
<accession>A0A2S0HYR4</accession>
<sequence length="439" mass="50706">MLKKLNEHIAKNLSFLKDKRLLVACSGGLDSVVLTRAMKELNYEIGIAHCNFGLRAAESDADEAFVLDLADMLDVPVFTEQFETREYANEKKLSIQMAARALRYEWFEEILRDFKYDYLLTAHHADDALETMLINLSRGSGLRGLTGIPAVNDKIVRPLLDFSRAELLEYAKSQGFFWREDSSNKKTDYLRNALRHKVVPPYKEEVEGLLQNILKTQQHLRDSKSLIDDYLVLIHQLVVTETFEGFNIDIAKLANLPHQEALLYELLTPFGFTAWKDISELMTAQSGKFILSETHRLVKDRDKLLLTVIPSEEKIETFEIKETTLRIDQPIPLLFGEVESPGKNTELEIFIDKDKLTYPLLIRKWREGDHFYPLGMKGKKKLSKYFKDEKLSLVAKEKTWLLCSGDQIVWVIGHRADERFKVESRTRQIMNIRTSKSTS</sequence>
<dbReference type="SUPFAM" id="SSF52402">
    <property type="entry name" value="Adenine nucleotide alpha hydrolases-like"/>
    <property type="match status" value="1"/>
</dbReference>
<keyword evidence="2 8" id="KW-0963">Cytoplasm</keyword>
<dbReference type="PANTHER" id="PTHR43033">
    <property type="entry name" value="TRNA(ILE)-LYSIDINE SYNTHASE-RELATED"/>
    <property type="match status" value="1"/>
</dbReference>
<comment type="catalytic activity">
    <reaction evidence="7 8">
        <text>cytidine(34) in tRNA(Ile2) + L-lysine + ATP = lysidine(34) in tRNA(Ile2) + AMP + diphosphate + H(+)</text>
        <dbReference type="Rhea" id="RHEA:43744"/>
        <dbReference type="Rhea" id="RHEA-COMP:10625"/>
        <dbReference type="Rhea" id="RHEA-COMP:10670"/>
        <dbReference type="ChEBI" id="CHEBI:15378"/>
        <dbReference type="ChEBI" id="CHEBI:30616"/>
        <dbReference type="ChEBI" id="CHEBI:32551"/>
        <dbReference type="ChEBI" id="CHEBI:33019"/>
        <dbReference type="ChEBI" id="CHEBI:82748"/>
        <dbReference type="ChEBI" id="CHEBI:83665"/>
        <dbReference type="ChEBI" id="CHEBI:456215"/>
        <dbReference type="EC" id="6.3.4.19"/>
    </reaction>
</comment>
<dbReference type="GO" id="GO:0005737">
    <property type="term" value="C:cytoplasm"/>
    <property type="evidence" value="ECO:0007669"/>
    <property type="project" value="UniProtKB-SubCell"/>
</dbReference>
<dbReference type="PANTHER" id="PTHR43033:SF1">
    <property type="entry name" value="TRNA(ILE)-LYSIDINE SYNTHASE-RELATED"/>
    <property type="match status" value="1"/>
</dbReference>
<reference evidence="10 11" key="1">
    <citation type="submission" date="2018-02" db="EMBL/GenBank/DDBJ databases">
        <title>Genomic analysis of the strain RR4-38 isolated from a seawater recirculating aquaculture system.</title>
        <authorList>
            <person name="Kim Y.-S."/>
            <person name="Jang Y.H."/>
            <person name="Kim K.-H."/>
        </authorList>
    </citation>
    <scope>NUCLEOTIDE SEQUENCE [LARGE SCALE GENOMIC DNA]</scope>
    <source>
        <strain evidence="10 11">RR4-38</strain>
    </source>
</reference>
<dbReference type="GO" id="GO:0006400">
    <property type="term" value="P:tRNA modification"/>
    <property type="evidence" value="ECO:0007669"/>
    <property type="project" value="UniProtKB-UniRule"/>
</dbReference>
<keyword evidence="4 8" id="KW-0819">tRNA processing</keyword>
<comment type="function">
    <text evidence="8">Ligates lysine onto the cytidine present at position 34 of the AUA codon-specific tRNA(Ile) that contains the anticodon CAU, in an ATP-dependent manner. Cytidine is converted to lysidine, thus changing the amino acid specificity of the tRNA from methionine to isoleucine.</text>
</comment>
<evidence type="ECO:0000256" key="1">
    <source>
        <dbReference type="ARBA" id="ARBA00004496"/>
    </source>
</evidence>
<dbReference type="HAMAP" id="MF_01161">
    <property type="entry name" value="tRNA_Ile_lys_synt"/>
    <property type="match status" value="1"/>
</dbReference>
<dbReference type="CDD" id="cd01992">
    <property type="entry name" value="TilS_N"/>
    <property type="match status" value="1"/>
</dbReference>
<dbReference type="EC" id="6.3.4.19" evidence="8"/>
<dbReference type="KEGG" id="aue:C5O00_11185"/>
<comment type="domain">
    <text evidence="8">The N-terminal region contains the highly conserved SGGXDS motif, predicted to be a P-loop motif involved in ATP binding.</text>
</comment>
<evidence type="ECO:0000256" key="6">
    <source>
        <dbReference type="ARBA" id="ARBA00022840"/>
    </source>
</evidence>
<proteinExistence type="inferred from homology"/>
<evidence type="ECO:0000259" key="9">
    <source>
        <dbReference type="SMART" id="SM00977"/>
    </source>
</evidence>
<dbReference type="GO" id="GO:0032267">
    <property type="term" value="F:tRNA(Ile)-lysidine synthase activity"/>
    <property type="evidence" value="ECO:0007669"/>
    <property type="project" value="UniProtKB-EC"/>
</dbReference>
<evidence type="ECO:0000313" key="11">
    <source>
        <dbReference type="Proteomes" id="UP000238442"/>
    </source>
</evidence>
<dbReference type="InterPro" id="IPR014729">
    <property type="entry name" value="Rossmann-like_a/b/a_fold"/>
</dbReference>
<dbReference type="InterPro" id="IPR011063">
    <property type="entry name" value="TilS/TtcA_N"/>
</dbReference>
<organism evidence="10 11">
    <name type="scientific">Pukyongia salina</name>
    <dbReference type="NCBI Taxonomy" id="2094025"/>
    <lineage>
        <taxon>Bacteria</taxon>
        <taxon>Pseudomonadati</taxon>
        <taxon>Bacteroidota</taxon>
        <taxon>Flavobacteriia</taxon>
        <taxon>Flavobacteriales</taxon>
        <taxon>Flavobacteriaceae</taxon>
        <taxon>Pukyongia</taxon>
    </lineage>
</organism>